<comment type="caution">
    <text evidence="1">The sequence shown here is derived from an EMBL/GenBank/DDBJ whole genome shotgun (WGS) entry which is preliminary data.</text>
</comment>
<dbReference type="AlphaFoldDB" id="A0A3E4YL93"/>
<evidence type="ECO:0000313" key="2">
    <source>
        <dbReference type="Proteomes" id="UP000260758"/>
    </source>
</evidence>
<protein>
    <submittedName>
        <fullName evidence="1">Uncharacterized protein</fullName>
    </submittedName>
</protein>
<evidence type="ECO:0000313" key="1">
    <source>
        <dbReference type="EMBL" id="RGM75529.1"/>
    </source>
</evidence>
<sequence length="120" mass="14214">MNESNFKMPLLKHWFEHENIVNDENYEIRTCDNDCLLVENDTAMFEIVPPHDGLKWLLRIAPISGFDRWSNSTAIEEWFESAENICNYLHENQTNIYKTLLKYLSSDYDEIYNISLIMGS</sequence>
<name>A0A3E4YL93_9FIRM</name>
<dbReference type="Proteomes" id="UP000260758">
    <property type="component" value="Unassembled WGS sequence"/>
</dbReference>
<gene>
    <name evidence="1" type="ORF">DXB99_03105</name>
</gene>
<proteinExistence type="predicted"/>
<dbReference type="RefSeq" id="WP_117718288.1">
    <property type="nucleotide sequence ID" value="NZ_QSTP01000001.1"/>
</dbReference>
<dbReference type="EMBL" id="QSTP01000001">
    <property type="protein sequence ID" value="RGM75529.1"/>
    <property type="molecule type" value="Genomic_DNA"/>
</dbReference>
<reference evidence="1 2" key="1">
    <citation type="submission" date="2018-08" db="EMBL/GenBank/DDBJ databases">
        <title>A genome reference for cultivated species of the human gut microbiota.</title>
        <authorList>
            <person name="Zou Y."/>
            <person name="Xue W."/>
            <person name="Luo G."/>
        </authorList>
    </citation>
    <scope>NUCLEOTIDE SEQUENCE [LARGE SCALE GENOMIC DNA]</scope>
    <source>
        <strain evidence="1 2">OM07-13</strain>
    </source>
</reference>
<accession>A0A3E4YL93</accession>
<organism evidence="1 2">
    <name type="scientific">Agathobacter rectalis</name>
    <dbReference type="NCBI Taxonomy" id="39491"/>
    <lineage>
        <taxon>Bacteria</taxon>
        <taxon>Bacillati</taxon>
        <taxon>Bacillota</taxon>
        <taxon>Clostridia</taxon>
        <taxon>Lachnospirales</taxon>
        <taxon>Lachnospiraceae</taxon>
        <taxon>Agathobacter</taxon>
    </lineage>
</organism>